<reference evidence="1 2" key="1">
    <citation type="journal article" date="2020" name="Harmful Algae">
        <title>Molecular and morphological characterization of a novel dihydroanatoxin-a producing Microcoleus species (cyanobacteria) from the Russian River, California, USA.</title>
        <authorList>
            <person name="Conklin K.Y."/>
            <person name="Stancheva R."/>
            <person name="Otten T.G."/>
            <person name="Fadness R."/>
            <person name="Boyer G.L."/>
            <person name="Read B."/>
            <person name="Zhang X."/>
            <person name="Sheath R.G."/>
        </authorList>
    </citation>
    <scope>NUCLEOTIDE SEQUENCE [LARGE SCALE GENOMIC DNA]</scope>
    <source>
        <strain evidence="1 2">PTRS2</strain>
    </source>
</reference>
<accession>A0ABU8YGN6</accession>
<evidence type="ECO:0000313" key="1">
    <source>
        <dbReference type="EMBL" id="MEK0183525.1"/>
    </source>
</evidence>
<proteinExistence type="predicted"/>
<dbReference type="RefSeq" id="WP_340519027.1">
    <property type="nucleotide sequence ID" value="NZ_JBBLXS010000010.1"/>
</dbReference>
<keyword evidence="2" id="KW-1185">Reference proteome</keyword>
<organism evidence="1 2">
    <name type="scientific">Microcoleus anatoxicus PTRS2</name>
    <dbReference type="NCBI Taxonomy" id="2705321"/>
    <lineage>
        <taxon>Bacteria</taxon>
        <taxon>Bacillati</taxon>
        <taxon>Cyanobacteriota</taxon>
        <taxon>Cyanophyceae</taxon>
        <taxon>Oscillatoriophycideae</taxon>
        <taxon>Oscillatoriales</taxon>
        <taxon>Microcoleaceae</taxon>
        <taxon>Microcoleus</taxon>
        <taxon>Microcoleus anatoxicus</taxon>
    </lineage>
</organism>
<comment type="caution">
    <text evidence="1">The sequence shown here is derived from an EMBL/GenBank/DDBJ whole genome shotgun (WGS) entry which is preliminary data.</text>
</comment>
<protein>
    <recommendedName>
        <fullName evidence="3">Transposase</fullName>
    </recommendedName>
</protein>
<gene>
    <name evidence="1" type="ORF">WMG39_01535</name>
</gene>
<dbReference type="Proteomes" id="UP001384579">
    <property type="component" value="Unassembled WGS sequence"/>
</dbReference>
<evidence type="ECO:0008006" key="3">
    <source>
        <dbReference type="Google" id="ProtNLM"/>
    </source>
</evidence>
<evidence type="ECO:0000313" key="2">
    <source>
        <dbReference type="Proteomes" id="UP001384579"/>
    </source>
</evidence>
<sequence length="105" mass="12560">MTYLNPTRTVRRGRVFPEIQWSEEKKAQWRAERATFRKRCKVIFDRLKPELIKTHYNWYMAVEPDSGEHFIDKDDMVATKMCRQKHPNAIPYLFRINPTGVCGTI</sequence>
<name>A0ABU8YGN6_9CYAN</name>
<dbReference type="EMBL" id="JBBLXS010000010">
    <property type="protein sequence ID" value="MEK0183525.1"/>
    <property type="molecule type" value="Genomic_DNA"/>
</dbReference>